<reference evidence="2 3" key="1">
    <citation type="submission" date="2024-02" db="EMBL/GenBank/DDBJ databases">
        <title>de novo genome assembly of Solanum bulbocastanum strain 11H21.</title>
        <authorList>
            <person name="Hosaka A.J."/>
        </authorList>
    </citation>
    <scope>NUCLEOTIDE SEQUENCE [LARGE SCALE GENOMIC DNA]</scope>
    <source>
        <tissue evidence="2">Young leaves</tissue>
    </source>
</reference>
<evidence type="ECO:0000313" key="2">
    <source>
        <dbReference type="EMBL" id="KAK6780084.1"/>
    </source>
</evidence>
<dbReference type="Proteomes" id="UP001371456">
    <property type="component" value="Unassembled WGS sequence"/>
</dbReference>
<accession>A0AAN8Y5H5</accession>
<evidence type="ECO:0000313" key="3">
    <source>
        <dbReference type="Proteomes" id="UP001371456"/>
    </source>
</evidence>
<protein>
    <submittedName>
        <fullName evidence="2">Uncharacterized protein</fullName>
    </submittedName>
</protein>
<name>A0AAN8Y5H5_SOLBU</name>
<comment type="caution">
    <text evidence="2">The sequence shown here is derived from an EMBL/GenBank/DDBJ whole genome shotgun (WGS) entry which is preliminary data.</text>
</comment>
<proteinExistence type="predicted"/>
<keyword evidence="3" id="KW-1185">Reference proteome</keyword>
<feature type="compositionally biased region" description="Basic and acidic residues" evidence="1">
    <location>
        <begin position="31"/>
        <end position="41"/>
    </location>
</feature>
<sequence>MVVFQKDKVTTGMAREPPIGIVRPPNQSQKGRSDQTNKTHQESSSNSTSSSMNLQIKEVMNSASSERELDEVQEIISPSYDGLIREKLITGNDSVS</sequence>
<feature type="region of interest" description="Disordered" evidence="1">
    <location>
        <begin position="1"/>
        <end position="53"/>
    </location>
</feature>
<dbReference type="EMBL" id="JBANQN010000009">
    <property type="protein sequence ID" value="KAK6780084.1"/>
    <property type="molecule type" value="Genomic_DNA"/>
</dbReference>
<gene>
    <name evidence="2" type="ORF">RDI58_022268</name>
</gene>
<evidence type="ECO:0000256" key="1">
    <source>
        <dbReference type="SAM" id="MobiDB-lite"/>
    </source>
</evidence>
<organism evidence="2 3">
    <name type="scientific">Solanum bulbocastanum</name>
    <name type="common">Wild potato</name>
    <dbReference type="NCBI Taxonomy" id="147425"/>
    <lineage>
        <taxon>Eukaryota</taxon>
        <taxon>Viridiplantae</taxon>
        <taxon>Streptophyta</taxon>
        <taxon>Embryophyta</taxon>
        <taxon>Tracheophyta</taxon>
        <taxon>Spermatophyta</taxon>
        <taxon>Magnoliopsida</taxon>
        <taxon>eudicotyledons</taxon>
        <taxon>Gunneridae</taxon>
        <taxon>Pentapetalae</taxon>
        <taxon>asterids</taxon>
        <taxon>lamiids</taxon>
        <taxon>Solanales</taxon>
        <taxon>Solanaceae</taxon>
        <taxon>Solanoideae</taxon>
        <taxon>Solaneae</taxon>
        <taxon>Solanum</taxon>
    </lineage>
</organism>
<dbReference type="AlphaFoldDB" id="A0AAN8Y5H5"/>